<name>A0A126V2J3_9RHOB</name>
<keyword evidence="2" id="KW-1185">Reference proteome</keyword>
<sequence length="253" mass="28067">MDYAVCAALVEKGDPDRFLATMAAAPALRGGLFTLAAYNLELARAPWASKEPMIAEMRLQWWRDLIDEIAAKGVVRTHEISASLVQCVQEFGLSAQNLDQMAAARLWDAYTEPFADQDDFDEYIDHTAGHLMWMACQTLGAQPDDERSVRAYAYGVGVAAWLAAVADLVERGKIPLLDGRDEGVKSLAQQGLERLQSAKPSRNFAPALRWGWQAEPLLKLAIKSPERVGDGSLYLPEFSRKARLLRKSVLGRY</sequence>
<proteinExistence type="predicted"/>
<dbReference type="InterPro" id="IPR002060">
    <property type="entry name" value="Squ/phyt_synthse"/>
</dbReference>
<dbReference type="STRING" id="1579316.RC74_15810"/>
<gene>
    <name evidence="1" type="ORF">RC74_15810</name>
</gene>
<protein>
    <recommendedName>
        <fullName evidence="3">Phytoene synthase</fullName>
    </recommendedName>
</protein>
<evidence type="ECO:0000313" key="2">
    <source>
        <dbReference type="Proteomes" id="UP000070371"/>
    </source>
</evidence>
<dbReference type="OrthoDB" id="9814909at2"/>
<dbReference type="KEGG" id="hat:RC74_15810"/>
<reference evidence="1" key="1">
    <citation type="submission" date="2016-02" db="EMBL/GenBank/DDBJ databases">
        <title>Complete genome sequence of Halocynthiibacter arcticus PAMC 20958t from arctic marine sediment.</title>
        <authorList>
            <person name="Lee Y.M."/>
            <person name="Baek K."/>
            <person name="Lee H.K."/>
            <person name="Shin S.C."/>
        </authorList>
    </citation>
    <scope>NUCLEOTIDE SEQUENCE [LARGE SCALE GENOMIC DNA]</scope>
    <source>
        <strain evidence="1">PAMC 20958</strain>
    </source>
</reference>
<dbReference type="SUPFAM" id="SSF48576">
    <property type="entry name" value="Terpenoid synthases"/>
    <property type="match status" value="1"/>
</dbReference>
<dbReference type="EMBL" id="CP014327">
    <property type="protein sequence ID" value="AML52541.1"/>
    <property type="molecule type" value="Genomic_DNA"/>
</dbReference>
<dbReference type="Proteomes" id="UP000070371">
    <property type="component" value="Chromosome"/>
</dbReference>
<evidence type="ECO:0000313" key="1">
    <source>
        <dbReference type="EMBL" id="AML52541.1"/>
    </source>
</evidence>
<dbReference type="Pfam" id="PF00494">
    <property type="entry name" value="SQS_PSY"/>
    <property type="match status" value="1"/>
</dbReference>
<dbReference type="InterPro" id="IPR008949">
    <property type="entry name" value="Isoprenoid_synthase_dom_sf"/>
</dbReference>
<accession>A0A126V2J3</accession>
<evidence type="ECO:0008006" key="3">
    <source>
        <dbReference type="Google" id="ProtNLM"/>
    </source>
</evidence>
<dbReference type="Gene3D" id="1.10.600.10">
    <property type="entry name" value="Farnesyl Diphosphate Synthase"/>
    <property type="match status" value="1"/>
</dbReference>
<organism evidence="1 2">
    <name type="scientific">Falsihalocynthiibacter arcticus</name>
    <dbReference type="NCBI Taxonomy" id="1579316"/>
    <lineage>
        <taxon>Bacteria</taxon>
        <taxon>Pseudomonadati</taxon>
        <taxon>Pseudomonadota</taxon>
        <taxon>Alphaproteobacteria</taxon>
        <taxon>Rhodobacterales</taxon>
        <taxon>Roseobacteraceae</taxon>
        <taxon>Falsihalocynthiibacter</taxon>
    </lineage>
</organism>
<dbReference type="AlphaFoldDB" id="A0A126V2J3"/>